<sequence>MSTYTQANRVLNFTSPLGANALLAAAFEGTEEISEMFNFQIDLLSLPETVISPSELVGKRVTLQIRLNEAGIYRPFNGIVSSLEMTGTDTFFNYYRVRMVPSLWLLSLNLQTRVFQNKTVLEIVQAVLEPYSILLSIETHASYETLEYCTQYRETDLNFVLRLLQQHGIFFYFTHTTSAHRLVLSDDSSHLSACPVFSEFPYREYHVALPGMYVPYVSVFSSRASLISGEHTHWDFRFMQYAASKSNPKTSKSNSSLGNNAHEIYDYSDAASAPLKTEAADAKTSLLQKHLQEVARAASDAHAIECQGRSTASTMQAGFTFTLQNHRQTQQNIKYLITQVHHVAVQYPLYRAELDTQINEPYENNFVAKPFTQPYRKAQTLLKPRVNGVVTGKVVTPAGEDSHLDKYGRVCVQFWWDRQRPPNSTDNTLLRVSQQWAGKGWGTYFWPRANDEVLIDFLDGDPDAPIVAGSIYNGVNMPKYDPVLEYTRSGIVTRSSKQGTAEQANELRFDDLKGSEQIFINAQRDFDVHVENDQHTKIDHEEHLTVTKDQYHAIGGASQLKVTEDRLVEVGGNREDSIQGSQLLSVGMNHSLKVGGSQFSKSGVAHVIQAGEEIHISGGVRVIIDGGPAGICLMSGGSAISIDASGIALQGAMRMGKADCLPPSPVPEAAPAKNVSPPKWPGDDPRKK</sequence>
<dbReference type="STRING" id="401053.AciPR4_1090"/>
<dbReference type="SUPFAM" id="SSF69255">
    <property type="entry name" value="gp5 N-terminal domain-like"/>
    <property type="match status" value="1"/>
</dbReference>
<dbReference type="InterPro" id="IPR050708">
    <property type="entry name" value="T6SS_VgrG/RHS"/>
</dbReference>
<evidence type="ECO:0000256" key="3">
    <source>
        <dbReference type="ARBA" id="ARBA00022525"/>
    </source>
</evidence>
<evidence type="ECO:0000313" key="7">
    <source>
        <dbReference type="EMBL" id="ADV81921.1"/>
    </source>
</evidence>
<dbReference type="eggNOG" id="COG3501">
    <property type="taxonomic scope" value="Bacteria"/>
</dbReference>
<accession>E8UX34</accession>
<dbReference type="InterPro" id="IPR006533">
    <property type="entry name" value="T6SS_Vgr_RhsGE"/>
</dbReference>
<dbReference type="EMBL" id="CP002467">
    <property type="protein sequence ID" value="ADV81921.1"/>
    <property type="molecule type" value="Genomic_DNA"/>
</dbReference>
<dbReference type="InterPro" id="IPR054030">
    <property type="entry name" value="Gp5_Vgr_C"/>
</dbReference>
<feature type="region of interest" description="Disordered" evidence="4">
    <location>
        <begin position="659"/>
        <end position="688"/>
    </location>
</feature>
<dbReference type="NCBIfam" id="TIGR01646">
    <property type="entry name" value="vgr_GE"/>
    <property type="match status" value="1"/>
</dbReference>
<dbReference type="SUPFAM" id="SSF69279">
    <property type="entry name" value="Phage tail proteins"/>
    <property type="match status" value="2"/>
</dbReference>
<comment type="subcellular location">
    <subcellularLocation>
        <location evidence="1">Secreted</location>
    </subcellularLocation>
</comment>
<dbReference type="RefSeq" id="WP_013567654.1">
    <property type="nucleotide sequence ID" value="NC_014963.1"/>
</dbReference>
<feature type="domain" description="Gp5/Type VI secretion system Vgr protein OB-fold" evidence="5">
    <location>
        <begin position="404"/>
        <end position="472"/>
    </location>
</feature>
<evidence type="ECO:0000256" key="4">
    <source>
        <dbReference type="SAM" id="MobiDB-lite"/>
    </source>
</evidence>
<feature type="domain" description="Gp5/Type VI secretion system Vgr C-terminal trimerisation" evidence="6">
    <location>
        <begin position="489"/>
        <end position="598"/>
    </location>
</feature>
<dbReference type="KEGG" id="tsa:AciPR4_1090"/>
<dbReference type="SUPFAM" id="SSF69349">
    <property type="entry name" value="Phage fibre proteins"/>
    <property type="match status" value="1"/>
</dbReference>
<dbReference type="HOGENOM" id="CLU_004121_7_3_0"/>
<dbReference type="InterPro" id="IPR037026">
    <property type="entry name" value="Vgr_OB-fold_dom_sf"/>
</dbReference>
<protein>
    <submittedName>
        <fullName evidence="7">Type VI secretion system Vgr family protein</fullName>
    </submittedName>
</protein>
<reference evidence="7 8" key="1">
    <citation type="journal article" date="2012" name="Stand. Genomic Sci.">
        <title>Complete genome sequence of Terriglobus saanensis type strain SP1PR4(T), an Acidobacteria from tundra soil.</title>
        <authorList>
            <person name="Rawat S.R."/>
            <person name="Mannisto M.K."/>
            <person name="Starovoytov V."/>
            <person name="Goodwin L."/>
            <person name="Nolan M."/>
            <person name="Hauser L."/>
            <person name="Land M."/>
            <person name="Davenport K.W."/>
            <person name="Woyke T."/>
            <person name="Haggblom M.M."/>
        </authorList>
    </citation>
    <scope>NUCLEOTIDE SEQUENCE</scope>
    <source>
        <strain evidence="8">ATCC BAA-1853 / DSM 23119 / SP1PR4</strain>
    </source>
</reference>
<proteinExistence type="inferred from homology"/>
<dbReference type="PANTHER" id="PTHR32305">
    <property type="match status" value="1"/>
</dbReference>
<evidence type="ECO:0000256" key="1">
    <source>
        <dbReference type="ARBA" id="ARBA00004613"/>
    </source>
</evidence>
<name>E8UX34_TERSS</name>
<dbReference type="Pfam" id="PF04717">
    <property type="entry name" value="Phage_base_V"/>
    <property type="match status" value="1"/>
</dbReference>
<evidence type="ECO:0000313" key="8">
    <source>
        <dbReference type="Proteomes" id="UP000006844"/>
    </source>
</evidence>
<dbReference type="Pfam" id="PF05954">
    <property type="entry name" value="Phage_GPD"/>
    <property type="match status" value="1"/>
</dbReference>
<comment type="similarity">
    <text evidence="2">Belongs to the VgrG protein family.</text>
</comment>
<dbReference type="Gene3D" id="3.55.50.10">
    <property type="entry name" value="Baseplate protein-like domains"/>
    <property type="match status" value="1"/>
</dbReference>
<keyword evidence="3" id="KW-0964">Secreted</keyword>
<dbReference type="Gene3D" id="2.30.110.50">
    <property type="match status" value="1"/>
</dbReference>
<keyword evidence="8" id="KW-1185">Reference proteome</keyword>
<dbReference type="AlphaFoldDB" id="E8UX34"/>
<evidence type="ECO:0000256" key="2">
    <source>
        <dbReference type="ARBA" id="ARBA00005558"/>
    </source>
</evidence>
<dbReference type="PANTHER" id="PTHR32305:SF15">
    <property type="entry name" value="PROTEIN RHSA-RELATED"/>
    <property type="match status" value="1"/>
</dbReference>
<dbReference type="Gene3D" id="4.10.220.110">
    <property type="match status" value="1"/>
</dbReference>
<gene>
    <name evidence="7" type="ordered locus">AciPR4_1090</name>
</gene>
<dbReference type="Gene3D" id="2.40.50.230">
    <property type="entry name" value="Gp5 N-terminal domain"/>
    <property type="match status" value="1"/>
</dbReference>
<dbReference type="OrthoDB" id="7033094at2"/>
<evidence type="ECO:0000259" key="5">
    <source>
        <dbReference type="Pfam" id="PF04717"/>
    </source>
</evidence>
<dbReference type="GO" id="GO:0005576">
    <property type="term" value="C:extracellular region"/>
    <property type="evidence" value="ECO:0007669"/>
    <property type="project" value="UniProtKB-SubCell"/>
</dbReference>
<dbReference type="Proteomes" id="UP000006844">
    <property type="component" value="Chromosome"/>
</dbReference>
<dbReference type="InterPro" id="IPR006531">
    <property type="entry name" value="Gp5/Vgr_OB"/>
</dbReference>
<dbReference type="InterPro" id="IPR017847">
    <property type="entry name" value="T6SS_RhsGE_Vgr_subset"/>
</dbReference>
<organism evidence="7 8">
    <name type="scientific">Terriglobus saanensis (strain ATCC BAA-1853 / DSM 23119 / SP1PR4)</name>
    <dbReference type="NCBI Taxonomy" id="401053"/>
    <lineage>
        <taxon>Bacteria</taxon>
        <taxon>Pseudomonadati</taxon>
        <taxon>Acidobacteriota</taxon>
        <taxon>Terriglobia</taxon>
        <taxon>Terriglobales</taxon>
        <taxon>Acidobacteriaceae</taxon>
        <taxon>Terriglobus</taxon>
    </lineage>
</organism>
<dbReference type="Pfam" id="PF22178">
    <property type="entry name" value="Gp5_trimer_C"/>
    <property type="match status" value="1"/>
</dbReference>
<evidence type="ECO:0000259" key="6">
    <source>
        <dbReference type="Pfam" id="PF22178"/>
    </source>
</evidence>
<dbReference type="NCBIfam" id="TIGR03361">
    <property type="entry name" value="VI_Rhs_Vgr"/>
    <property type="match status" value="1"/>
</dbReference>